<name>A0AAD5UAG0_9FUNG</name>
<keyword evidence="4" id="KW-0269">Exonuclease</keyword>
<comment type="similarity">
    <text evidence="1">Belongs to the CCR4/nocturin family.</text>
</comment>
<comment type="caution">
    <text evidence="4">The sequence shown here is derived from an EMBL/GenBank/DDBJ whole genome shotgun (WGS) entry which is preliminary data.</text>
</comment>
<dbReference type="Proteomes" id="UP001211065">
    <property type="component" value="Unassembled WGS sequence"/>
</dbReference>
<protein>
    <submittedName>
        <fullName evidence="4">RNA exonuclease ngl2</fullName>
    </submittedName>
</protein>
<feature type="domain" description="Endonuclease/exonuclease/phosphatase" evidence="3">
    <location>
        <begin position="29"/>
        <end position="356"/>
    </location>
</feature>
<dbReference type="AlphaFoldDB" id="A0AAD5UAG0"/>
<proteinExistence type="inferred from homology"/>
<evidence type="ECO:0000259" key="3">
    <source>
        <dbReference type="Pfam" id="PF03372"/>
    </source>
</evidence>
<dbReference type="PANTHER" id="PTHR12121">
    <property type="entry name" value="CARBON CATABOLITE REPRESSOR PROTEIN 4"/>
    <property type="match status" value="1"/>
</dbReference>
<dbReference type="GO" id="GO:0006139">
    <property type="term" value="P:nucleobase-containing compound metabolic process"/>
    <property type="evidence" value="ECO:0007669"/>
    <property type="project" value="UniProtKB-ARBA"/>
</dbReference>
<dbReference type="Pfam" id="PF03372">
    <property type="entry name" value="Exo_endo_phos"/>
    <property type="match status" value="1"/>
</dbReference>
<dbReference type="Gene3D" id="3.60.10.10">
    <property type="entry name" value="Endonuclease/exonuclease/phosphatase"/>
    <property type="match status" value="1"/>
</dbReference>
<dbReference type="PANTHER" id="PTHR12121:SF45">
    <property type="entry name" value="NOCTURNIN"/>
    <property type="match status" value="1"/>
</dbReference>
<sequence>MVLREFLKVPREKKDEIIKNSNDVKLSLMTYNVLAQGLIHRDSFPDATKLSLKIKHRIPKVLSEIKFLNPDCACFQEVDEFERFYKEFLIANNYDFIYQYSHETISSLENNTSECPPETVHGLLTIWKKEKVKLIDYQFIDFDNHELVFPTKITPYTKNIATICIFEFLNDLNKGFAVTNNHLYWRYQAVYEKLRQIYVLLTEVKKSRDRYNFQFFCCGDFNFEPMDIPYYILTRKELSSELRNTAEIVKHPGSDRENPIVSDENGNGDIDYKEIPPEELIDKLYTLPKLKSCYYNYANLLSKERYNCNPQWKENEVLWTGEPAYTNYGPWKGTLDYIFMLVEEGPSKVILDSVLYIPTAEELKKSLPNEEFGSDHISLMANFYIL</sequence>
<organism evidence="4 5">
    <name type="scientific">Clydaea vesicula</name>
    <dbReference type="NCBI Taxonomy" id="447962"/>
    <lineage>
        <taxon>Eukaryota</taxon>
        <taxon>Fungi</taxon>
        <taxon>Fungi incertae sedis</taxon>
        <taxon>Chytridiomycota</taxon>
        <taxon>Chytridiomycota incertae sedis</taxon>
        <taxon>Chytridiomycetes</taxon>
        <taxon>Lobulomycetales</taxon>
        <taxon>Lobulomycetaceae</taxon>
        <taxon>Clydaea</taxon>
    </lineage>
</organism>
<evidence type="ECO:0000313" key="4">
    <source>
        <dbReference type="EMBL" id="KAJ3226310.1"/>
    </source>
</evidence>
<dbReference type="EMBL" id="JADGJW010000039">
    <property type="protein sequence ID" value="KAJ3226310.1"/>
    <property type="molecule type" value="Genomic_DNA"/>
</dbReference>
<dbReference type="GO" id="GO:0000175">
    <property type="term" value="F:3'-5'-RNA exonuclease activity"/>
    <property type="evidence" value="ECO:0007669"/>
    <property type="project" value="TreeGrafter"/>
</dbReference>
<accession>A0AAD5UAG0</accession>
<dbReference type="InterPro" id="IPR050410">
    <property type="entry name" value="CCR4/nocturin_mRNA_transcr"/>
</dbReference>
<gene>
    <name evidence="4" type="primary">NGL2</name>
    <name evidence="4" type="ORF">HK099_005141</name>
</gene>
<dbReference type="InterPro" id="IPR036691">
    <property type="entry name" value="Endo/exonu/phosph_ase_sf"/>
</dbReference>
<dbReference type="InterPro" id="IPR005135">
    <property type="entry name" value="Endo/exonuclease/phosphatase"/>
</dbReference>
<keyword evidence="2" id="KW-0378">Hydrolase</keyword>
<dbReference type="SUPFAM" id="SSF56219">
    <property type="entry name" value="DNase I-like"/>
    <property type="match status" value="1"/>
</dbReference>
<evidence type="ECO:0000313" key="5">
    <source>
        <dbReference type="Proteomes" id="UP001211065"/>
    </source>
</evidence>
<evidence type="ECO:0000256" key="1">
    <source>
        <dbReference type="ARBA" id="ARBA00010774"/>
    </source>
</evidence>
<keyword evidence="4" id="KW-0540">Nuclease</keyword>
<reference evidence="4" key="1">
    <citation type="submission" date="2020-05" db="EMBL/GenBank/DDBJ databases">
        <title>Phylogenomic resolution of chytrid fungi.</title>
        <authorList>
            <person name="Stajich J.E."/>
            <person name="Amses K."/>
            <person name="Simmons R."/>
            <person name="Seto K."/>
            <person name="Myers J."/>
            <person name="Bonds A."/>
            <person name="Quandt C.A."/>
            <person name="Barry K."/>
            <person name="Liu P."/>
            <person name="Grigoriev I."/>
            <person name="Longcore J.E."/>
            <person name="James T.Y."/>
        </authorList>
    </citation>
    <scope>NUCLEOTIDE SEQUENCE</scope>
    <source>
        <strain evidence="4">JEL0476</strain>
    </source>
</reference>
<evidence type="ECO:0000256" key="2">
    <source>
        <dbReference type="ARBA" id="ARBA00022801"/>
    </source>
</evidence>
<keyword evidence="5" id="KW-1185">Reference proteome</keyword>